<dbReference type="InterPro" id="IPR011042">
    <property type="entry name" value="6-blade_b-propeller_TolB-like"/>
</dbReference>
<evidence type="ECO:0000313" key="3">
    <source>
        <dbReference type="Proteomes" id="UP000199109"/>
    </source>
</evidence>
<dbReference type="Gene3D" id="2.120.10.30">
    <property type="entry name" value="TolB, C-terminal domain"/>
    <property type="match status" value="1"/>
</dbReference>
<dbReference type="EMBL" id="FNAO01000015">
    <property type="protein sequence ID" value="SDF17281.1"/>
    <property type="molecule type" value="Genomic_DNA"/>
</dbReference>
<evidence type="ECO:0008006" key="4">
    <source>
        <dbReference type="Google" id="ProtNLM"/>
    </source>
</evidence>
<proteinExistence type="predicted"/>
<name>A0A1G7IX73_9FLAO</name>
<sequence length="342" mass="38216">MKTLFTFLFSILLLAPSFAQHPKERKEGNPLDHLPENVEILTYFGERADFSPDNKRVAFMAKSFGDAMVIDLETRNIDCLTCNVPGAAFLRVMHLVTGDYLLIGPDNFQDIETSRSRDNELWFLSKEPGSRPIKIGMKMSEGAAISKNSMKIAFSQVHAQNPELPEGASRIIMAELDLSGSVPRLTNQKTVFESPDRSCTAEAQDFYDNDTKLIFACYEPDHMSSAMGIDLKTSEAINHTPIPETYNEPEGILPDGKYTLVESDRQTEWLGGRRGPWNIDIWKVKLDGTGNDFQRLTNFNDYEGGKASNPVVSTDGKYMAFQLANNTDPAGVGYGILLYKFD</sequence>
<protein>
    <recommendedName>
        <fullName evidence="4">WD40-like Beta Propeller Repeat</fullName>
    </recommendedName>
</protein>
<feature type="chain" id="PRO_5011472122" description="WD40-like Beta Propeller Repeat" evidence="1">
    <location>
        <begin position="20"/>
        <end position="342"/>
    </location>
</feature>
<dbReference type="SUPFAM" id="SSF82171">
    <property type="entry name" value="DPP6 N-terminal domain-like"/>
    <property type="match status" value="1"/>
</dbReference>
<dbReference type="OrthoDB" id="9812921at2"/>
<evidence type="ECO:0000313" key="2">
    <source>
        <dbReference type="EMBL" id="SDF17281.1"/>
    </source>
</evidence>
<reference evidence="2 3" key="1">
    <citation type="submission" date="2016-10" db="EMBL/GenBank/DDBJ databases">
        <authorList>
            <person name="de Groot N.N."/>
        </authorList>
    </citation>
    <scope>NUCLEOTIDE SEQUENCE [LARGE SCALE GENOMIC DNA]</scope>
    <source>
        <strain evidence="2 3">DSM 23421</strain>
    </source>
</reference>
<dbReference type="AlphaFoldDB" id="A0A1G7IX73"/>
<keyword evidence="1" id="KW-0732">Signal</keyword>
<organism evidence="2 3">
    <name type="scientific">Pricia antarctica</name>
    <dbReference type="NCBI Taxonomy" id="641691"/>
    <lineage>
        <taxon>Bacteria</taxon>
        <taxon>Pseudomonadati</taxon>
        <taxon>Bacteroidota</taxon>
        <taxon>Flavobacteriia</taxon>
        <taxon>Flavobacteriales</taxon>
        <taxon>Flavobacteriaceae</taxon>
        <taxon>Pricia</taxon>
    </lineage>
</organism>
<keyword evidence="3" id="KW-1185">Reference proteome</keyword>
<dbReference type="Proteomes" id="UP000199109">
    <property type="component" value="Unassembled WGS sequence"/>
</dbReference>
<dbReference type="STRING" id="641691.SAMN05421636_1156"/>
<accession>A0A1G7IX73</accession>
<feature type="signal peptide" evidence="1">
    <location>
        <begin position="1"/>
        <end position="19"/>
    </location>
</feature>
<evidence type="ECO:0000256" key="1">
    <source>
        <dbReference type="SAM" id="SignalP"/>
    </source>
</evidence>
<dbReference type="RefSeq" id="WP_091874140.1">
    <property type="nucleotide sequence ID" value="NZ_FNAO01000015.1"/>
</dbReference>
<gene>
    <name evidence="2" type="ORF">SAMN05421636_1156</name>
</gene>